<evidence type="ECO:0000313" key="11">
    <source>
        <dbReference type="Proteomes" id="UP001431131"/>
    </source>
</evidence>
<comment type="caution">
    <text evidence="10">The sequence shown here is derived from an EMBL/GenBank/DDBJ whole genome shotgun (WGS) entry which is preliminary data.</text>
</comment>
<dbReference type="InterPro" id="IPR001638">
    <property type="entry name" value="Solute-binding_3/MltF_N"/>
</dbReference>
<dbReference type="InterPro" id="IPR001320">
    <property type="entry name" value="Iontro_rcpt_C"/>
</dbReference>
<evidence type="ECO:0000256" key="7">
    <source>
        <dbReference type="SAM" id="SignalP"/>
    </source>
</evidence>
<evidence type="ECO:0000256" key="1">
    <source>
        <dbReference type="ARBA" id="ARBA00004196"/>
    </source>
</evidence>
<feature type="domain" description="Ionotropic glutamate receptor C-terminal" evidence="9">
    <location>
        <begin position="38"/>
        <end position="259"/>
    </location>
</feature>
<evidence type="ECO:0000256" key="5">
    <source>
        <dbReference type="ARBA" id="ARBA00023288"/>
    </source>
</evidence>
<keyword evidence="3 7" id="KW-0732">Signal</keyword>
<evidence type="ECO:0000256" key="3">
    <source>
        <dbReference type="ARBA" id="ARBA00022729"/>
    </source>
</evidence>
<dbReference type="Proteomes" id="UP001431131">
    <property type="component" value="Unassembled WGS sequence"/>
</dbReference>
<dbReference type="Gene3D" id="3.40.190.10">
    <property type="entry name" value="Periplasmic binding protein-like II"/>
    <property type="match status" value="2"/>
</dbReference>
<dbReference type="InterPro" id="IPR018313">
    <property type="entry name" value="SBP_3_CS"/>
</dbReference>
<proteinExistence type="inferred from homology"/>
<feature type="chain" id="PRO_5044003247" evidence="7">
    <location>
        <begin position="20"/>
        <end position="260"/>
    </location>
</feature>
<sequence length="260" mass="28529">MKKLLLVSMITIFTLSILAACGQSDKSSGEDSKDEKKVLKMATSADFPPFETIDAASGDYIGFDIELTKYIADELGYKLEISNLDFEGLVSALQSKRADLVASGMNATKERKENVDFSIEYHQAGSIFVTLKDSKLKSIEDLDGKKIGVQLGSIQDEGAKKLKKSELKEIEIAALNKVPDLIQELKTGRIDAVYLDESVAVGYIEEADLAGFNDPTASAPGYAIAFPKGSNLVEKFDKVLKEMQENGELEKLEKKWLEAK</sequence>
<dbReference type="GO" id="GO:0016020">
    <property type="term" value="C:membrane"/>
    <property type="evidence" value="ECO:0007669"/>
    <property type="project" value="InterPro"/>
</dbReference>
<evidence type="ECO:0000256" key="2">
    <source>
        <dbReference type="ARBA" id="ARBA00010333"/>
    </source>
</evidence>
<organism evidence="10 11">
    <name type="scientific">Fredinandcohnia quinoae</name>
    <dbReference type="NCBI Taxonomy" id="2918902"/>
    <lineage>
        <taxon>Bacteria</taxon>
        <taxon>Bacillati</taxon>
        <taxon>Bacillota</taxon>
        <taxon>Bacilli</taxon>
        <taxon>Bacillales</taxon>
        <taxon>Bacillaceae</taxon>
        <taxon>Fredinandcohnia</taxon>
    </lineage>
</organism>
<keyword evidence="4" id="KW-0564">Palmitate</keyword>
<evidence type="ECO:0000313" key="10">
    <source>
        <dbReference type="EMBL" id="MCH1626652.1"/>
    </source>
</evidence>
<dbReference type="GO" id="GO:0030313">
    <property type="term" value="C:cell envelope"/>
    <property type="evidence" value="ECO:0007669"/>
    <property type="project" value="UniProtKB-SubCell"/>
</dbReference>
<dbReference type="AlphaFoldDB" id="A0AAW5E9G4"/>
<comment type="similarity">
    <text evidence="2 6">Belongs to the bacterial solute-binding protein 3 family.</text>
</comment>
<dbReference type="GO" id="GO:0015276">
    <property type="term" value="F:ligand-gated monoatomic ion channel activity"/>
    <property type="evidence" value="ECO:0007669"/>
    <property type="project" value="InterPro"/>
</dbReference>
<comment type="subcellular location">
    <subcellularLocation>
        <location evidence="1">Cell envelope</location>
    </subcellularLocation>
</comment>
<keyword evidence="5" id="KW-0449">Lipoprotein</keyword>
<dbReference type="PANTHER" id="PTHR35936:SF17">
    <property type="entry name" value="ARGININE-BINDING EXTRACELLULAR PROTEIN ARTP"/>
    <property type="match status" value="1"/>
</dbReference>
<evidence type="ECO:0000256" key="4">
    <source>
        <dbReference type="ARBA" id="ARBA00023139"/>
    </source>
</evidence>
<evidence type="ECO:0000256" key="6">
    <source>
        <dbReference type="RuleBase" id="RU003744"/>
    </source>
</evidence>
<keyword evidence="11" id="KW-1185">Reference proteome</keyword>
<dbReference type="PANTHER" id="PTHR35936">
    <property type="entry name" value="MEMBRANE-BOUND LYTIC MUREIN TRANSGLYCOSYLASE F"/>
    <property type="match status" value="1"/>
</dbReference>
<reference evidence="10" key="1">
    <citation type="submission" date="2022-02" db="EMBL/GenBank/DDBJ databases">
        <title>Fredinandcohnia quinoae sp. nov. isolated from Chenopodium quinoa seeds.</title>
        <authorList>
            <person name="Saati-Santamaria Z."/>
            <person name="Flores-Felix J.D."/>
            <person name="Igual J.M."/>
            <person name="Velazquez E."/>
            <person name="Garcia-Fraile P."/>
            <person name="Martinez-Molina E."/>
        </authorList>
    </citation>
    <scope>NUCLEOTIDE SEQUENCE</scope>
    <source>
        <strain evidence="10">SECRCQ15</strain>
    </source>
</reference>
<name>A0AAW5E9G4_9BACI</name>
<evidence type="ECO:0000259" key="9">
    <source>
        <dbReference type="SMART" id="SM00079"/>
    </source>
</evidence>
<dbReference type="RefSeq" id="WP_240256569.1">
    <property type="nucleotide sequence ID" value="NZ_JAKTTI010000025.1"/>
</dbReference>
<dbReference type="Pfam" id="PF00497">
    <property type="entry name" value="SBP_bac_3"/>
    <property type="match status" value="1"/>
</dbReference>
<evidence type="ECO:0000259" key="8">
    <source>
        <dbReference type="SMART" id="SM00062"/>
    </source>
</evidence>
<dbReference type="SUPFAM" id="SSF53850">
    <property type="entry name" value="Periplasmic binding protein-like II"/>
    <property type="match status" value="1"/>
</dbReference>
<feature type="signal peptide" evidence="7">
    <location>
        <begin position="1"/>
        <end position="19"/>
    </location>
</feature>
<dbReference type="SMART" id="SM00079">
    <property type="entry name" value="PBPe"/>
    <property type="match status" value="1"/>
</dbReference>
<accession>A0AAW5E9G4</accession>
<dbReference type="EMBL" id="JAKTTI010000025">
    <property type="protein sequence ID" value="MCH1626652.1"/>
    <property type="molecule type" value="Genomic_DNA"/>
</dbReference>
<dbReference type="PROSITE" id="PS51257">
    <property type="entry name" value="PROKAR_LIPOPROTEIN"/>
    <property type="match status" value="1"/>
</dbReference>
<feature type="domain" description="Solute-binding protein family 3/N-terminal" evidence="8">
    <location>
        <begin position="38"/>
        <end position="260"/>
    </location>
</feature>
<dbReference type="PROSITE" id="PS01039">
    <property type="entry name" value="SBP_BACTERIAL_3"/>
    <property type="match status" value="1"/>
</dbReference>
<dbReference type="SMART" id="SM00062">
    <property type="entry name" value="PBPb"/>
    <property type="match status" value="1"/>
</dbReference>
<protein>
    <submittedName>
        <fullName evidence="10">Transporter substrate-binding domain-containing protein</fullName>
    </submittedName>
</protein>
<gene>
    <name evidence="10" type="ORF">MJG50_15040</name>
</gene>